<evidence type="ECO:0000256" key="1">
    <source>
        <dbReference type="SAM" id="MobiDB-lite"/>
    </source>
</evidence>
<proteinExistence type="predicted"/>
<evidence type="ECO:0000313" key="2">
    <source>
        <dbReference type="EMBL" id="GAA0278284.1"/>
    </source>
</evidence>
<keyword evidence="3" id="KW-1185">Reference proteome</keyword>
<dbReference type="Proteomes" id="UP001500967">
    <property type="component" value="Unassembled WGS sequence"/>
</dbReference>
<dbReference type="InterPro" id="IPR025851">
    <property type="entry name" value="SUKH-4"/>
</dbReference>
<feature type="region of interest" description="Disordered" evidence="1">
    <location>
        <begin position="1"/>
        <end position="33"/>
    </location>
</feature>
<comment type="caution">
    <text evidence="2">The sequence shown here is derived from an EMBL/GenBank/DDBJ whole genome shotgun (WGS) entry which is preliminary data.</text>
</comment>
<dbReference type="Pfam" id="PF14435">
    <property type="entry name" value="SUKH-4"/>
    <property type="match status" value="1"/>
</dbReference>
<sequence length="203" mass="22581">MSGTPADAQRRKPSNYRRNVFSDPPLTPPTAEELESWAGRGRVRRATPTGIEAWALPESAKDALIFTGVPLVDDLVVEVSFRAEPTRYRLARHCDEDATLGHTTWEFGAAPETGEVRLWSKAGASSFVNSSISLWLCSLHLVGRWLADSAVLDRWEESAEAEAQALSELAELLRRIEAIDPAAIADGDHERQFWPGVLDRWLF</sequence>
<gene>
    <name evidence="2" type="ORF">GCM10009539_77640</name>
</gene>
<organism evidence="2 3">
    <name type="scientific">Cryptosporangium japonicum</name>
    <dbReference type="NCBI Taxonomy" id="80872"/>
    <lineage>
        <taxon>Bacteria</taxon>
        <taxon>Bacillati</taxon>
        <taxon>Actinomycetota</taxon>
        <taxon>Actinomycetes</taxon>
        <taxon>Cryptosporangiales</taxon>
        <taxon>Cryptosporangiaceae</taxon>
        <taxon>Cryptosporangium</taxon>
    </lineage>
</organism>
<dbReference type="EMBL" id="BAAAGX010000037">
    <property type="protein sequence ID" value="GAA0278284.1"/>
    <property type="molecule type" value="Genomic_DNA"/>
</dbReference>
<evidence type="ECO:0008006" key="4">
    <source>
        <dbReference type="Google" id="ProtNLM"/>
    </source>
</evidence>
<evidence type="ECO:0000313" key="3">
    <source>
        <dbReference type="Proteomes" id="UP001500967"/>
    </source>
</evidence>
<reference evidence="2 3" key="1">
    <citation type="journal article" date="2019" name="Int. J. Syst. Evol. Microbiol.">
        <title>The Global Catalogue of Microorganisms (GCM) 10K type strain sequencing project: providing services to taxonomists for standard genome sequencing and annotation.</title>
        <authorList>
            <consortium name="The Broad Institute Genomics Platform"/>
            <consortium name="The Broad Institute Genome Sequencing Center for Infectious Disease"/>
            <person name="Wu L."/>
            <person name="Ma J."/>
        </authorList>
    </citation>
    <scope>NUCLEOTIDE SEQUENCE [LARGE SCALE GENOMIC DNA]</scope>
    <source>
        <strain evidence="2 3">JCM 10425</strain>
    </source>
</reference>
<accession>A0ABN0V6N5</accession>
<name>A0ABN0V6N5_9ACTN</name>
<protein>
    <recommendedName>
        <fullName evidence="4">SUKH-4 immunity protein of toxin-antitoxin system</fullName>
    </recommendedName>
</protein>